<comment type="caution">
    <text evidence="1">The sequence shown here is derived from an EMBL/GenBank/DDBJ whole genome shotgun (WGS) entry which is preliminary data.</text>
</comment>
<proteinExistence type="predicted"/>
<evidence type="ECO:0000313" key="2">
    <source>
        <dbReference type="Proteomes" id="UP000578449"/>
    </source>
</evidence>
<evidence type="ECO:0000313" key="1">
    <source>
        <dbReference type="EMBL" id="MBB5133563.1"/>
    </source>
</evidence>
<reference evidence="1 2" key="1">
    <citation type="submission" date="2020-08" db="EMBL/GenBank/DDBJ databases">
        <title>Genomic Encyclopedia of Type Strains, Phase IV (KMG-IV): sequencing the most valuable type-strain genomes for metagenomic binning, comparative biology and taxonomic classification.</title>
        <authorList>
            <person name="Goeker M."/>
        </authorList>
    </citation>
    <scope>NUCLEOTIDE SEQUENCE [LARGE SCALE GENOMIC DNA]</scope>
    <source>
        <strain evidence="1 2">DSM 45615</strain>
    </source>
</reference>
<dbReference type="RefSeq" id="WP_185050514.1">
    <property type="nucleotide sequence ID" value="NZ_BAABIX010000001.1"/>
</dbReference>
<name>A0A840P6M8_9ACTN</name>
<sequence>MPDKQPIPQQPGSLTRIRLGIVVPVTSESVFEAALAHLEGVDAQWVRYEDEGGIRPAVRETLQDADALFFAGPMPLDRCRDLLPEGVPVAVARQGPIDLALALLRAREQGLPPAPASVDTFDEQVVEELARELGLPIRALQVLPYDPGQDVEEIVRFHLQARRRHRTHYAVTGRSRVYARLLESLDIPVLRSVPVVASIRSAMNEVVLRAVSARHSNLRFATAIYRLLDEPGLYEAEVGRVNTLRMFFDAPEFAEAWVEARGDLSVLVFAHKGLLEEITKSWTTVPLVEEARTRLGARMAVGFGLGESARDSVRHAEMAVRRAMAEGGDAGYLMSEDGLVIGPMGASGTPLRYTYKADDRTDDGGLRELAKRVGLGVATLSRLADLERRLDGAAASAEEIGQALRVSAPSGRRIIRFLRDSGLAFPAGLAQPGKRGRPKSLYRLDINRHLRPDVGRTA</sequence>
<dbReference type="AlphaFoldDB" id="A0A840P6M8"/>
<evidence type="ECO:0008006" key="3">
    <source>
        <dbReference type="Google" id="ProtNLM"/>
    </source>
</evidence>
<protein>
    <recommendedName>
        <fullName evidence="3">Transcriptional regulator</fullName>
    </recommendedName>
</protein>
<organism evidence="1 2">
    <name type="scientific">Thermocatellispora tengchongensis</name>
    <dbReference type="NCBI Taxonomy" id="1073253"/>
    <lineage>
        <taxon>Bacteria</taxon>
        <taxon>Bacillati</taxon>
        <taxon>Actinomycetota</taxon>
        <taxon>Actinomycetes</taxon>
        <taxon>Streptosporangiales</taxon>
        <taxon>Streptosporangiaceae</taxon>
        <taxon>Thermocatellispora</taxon>
    </lineage>
</organism>
<gene>
    <name evidence="1" type="ORF">HNP84_003289</name>
</gene>
<keyword evidence="2" id="KW-1185">Reference proteome</keyword>
<accession>A0A840P6M8</accession>
<dbReference type="Proteomes" id="UP000578449">
    <property type="component" value="Unassembled WGS sequence"/>
</dbReference>
<dbReference type="EMBL" id="JACHGN010000006">
    <property type="protein sequence ID" value="MBB5133563.1"/>
    <property type="molecule type" value="Genomic_DNA"/>
</dbReference>